<evidence type="ECO:0000256" key="7">
    <source>
        <dbReference type="SAM" id="Phobius"/>
    </source>
</evidence>
<dbReference type="PANTHER" id="PTHR43266">
    <property type="entry name" value="MACROLIDE-EFFLUX PROTEIN"/>
    <property type="match status" value="1"/>
</dbReference>
<dbReference type="SUPFAM" id="SSF103473">
    <property type="entry name" value="MFS general substrate transporter"/>
    <property type="match status" value="1"/>
</dbReference>
<evidence type="ECO:0000256" key="3">
    <source>
        <dbReference type="ARBA" id="ARBA00022475"/>
    </source>
</evidence>
<accession>A0A7W7GUH5</accession>
<proteinExistence type="predicted"/>
<feature type="transmembrane region" description="Helical" evidence="7">
    <location>
        <begin position="304"/>
        <end position="323"/>
    </location>
</feature>
<feature type="transmembrane region" description="Helical" evidence="7">
    <location>
        <begin position="166"/>
        <end position="185"/>
    </location>
</feature>
<evidence type="ECO:0000256" key="6">
    <source>
        <dbReference type="ARBA" id="ARBA00023136"/>
    </source>
</evidence>
<dbReference type="Gene3D" id="1.20.1250.20">
    <property type="entry name" value="MFS general substrate transporter like domains"/>
    <property type="match status" value="2"/>
</dbReference>
<sequence>MSFTSASSRWTDVYLVAGGRAISVCGDFLAATTLALVLQQTGHGGLAVSGLLLAAALPPALLAPLTGRLADRADSRTLLVLTGLGQALVCAALAFTSHPLAIIGLVALLAAGLAITQPTIQALLPRMVHRDDLARASGIAQTAGQVGMLAAPALAGFLVGQTGPRVPLLIDAASYLALVVVALLIRTRRRGGGADEAAAPIAFRLRADRSLTVMTVAIAATVAGVGMINVIEVFFIRDTLGASATVYGLVAASWTVGMVLFTPFFGRVPRHRLTIRVVLVLLAGSCAAVLAAATATSAGWLVPLWIFGGACNGGLNVCLAVIVADRVPSEVHGRAFAAVTAVVQGAGLLGYLLAGPLVEQFDARVLVAGAGAAGLLAAFACWPLVRREPRDDPSQGAPTGIRDTVAS</sequence>
<feature type="transmembrane region" description="Helical" evidence="7">
    <location>
        <begin position="44"/>
        <end position="65"/>
    </location>
</feature>
<dbReference type="AlphaFoldDB" id="A0A7W7GUH5"/>
<dbReference type="CDD" id="cd06173">
    <property type="entry name" value="MFS_MefA_like"/>
    <property type="match status" value="1"/>
</dbReference>
<evidence type="ECO:0000256" key="5">
    <source>
        <dbReference type="ARBA" id="ARBA00022989"/>
    </source>
</evidence>
<dbReference type="InterPro" id="IPR020846">
    <property type="entry name" value="MFS_dom"/>
</dbReference>
<protein>
    <submittedName>
        <fullName evidence="9">MFS family permease</fullName>
    </submittedName>
</protein>
<dbReference type="GO" id="GO:0022857">
    <property type="term" value="F:transmembrane transporter activity"/>
    <property type="evidence" value="ECO:0007669"/>
    <property type="project" value="InterPro"/>
</dbReference>
<keyword evidence="10" id="KW-1185">Reference proteome</keyword>
<feature type="transmembrane region" description="Helical" evidence="7">
    <location>
        <begin position="335"/>
        <end position="354"/>
    </location>
</feature>
<evidence type="ECO:0000256" key="4">
    <source>
        <dbReference type="ARBA" id="ARBA00022692"/>
    </source>
</evidence>
<feature type="domain" description="Major facilitator superfamily (MFS) profile" evidence="8">
    <location>
        <begin position="210"/>
        <end position="407"/>
    </location>
</feature>
<reference evidence="9 10" key="1">
    <citation type="submission" date="2020-08" db="EMBL/GenBank/DDBJ databases">
        <title>Sequencing the genomes of 1000 actinobacteria strains.</title>
        <authorList>
            <person name="Klenk H.-P."/>
        </authorList>
    </citation>
    <scope>NUCLEOTIDE SEQUENCE [LARGE SCALE GENOMIC DNA]</scope>
    <source>
        <strain evidence="9 10">DSM 45809</strain>
    </source>
</reference>
<evidence type="ECO:0000256" key="2">
    <source>
        <dbReference type="ARBA" id="ARBA00022448"/>
    </source>
</evidence>
<feature type="transmembrane region" description="Helical" evidence="7">
    <location>
        <begin position="101"/>
        <end position="124"/>
    </location>
</feature>
<dbReference type="PANTHER" id="PTHR43266:SF2">
    <property type="entry name" value="MAJOR FACILITATOR SUPERFAMILY (MFS) PROFILE DOMAIN-CONTAINING PROTEIN"/>
    <property type="match status" value="1"/>
</dbReference>
<evidence type="ECO:0000313" key="9">
    <source>
        <dbReference type="EMBL" id="MBB4738442.1"/>
    </source>
</evidence>
<feature type="transmembrane region" description="Helical" evidence="7">
    <location>
        <begin position="77"/>
        <end position="95"/>
    </location>
</feature>
<dbReference type="InterPro" id="IPR036259">
    <property type="entry name" value="MFS_trans_sf"/>
</dbReference>
<dbReference type="GO" id="GO:0005886">
    <property type="term" value="C:plasma membrane"/>
    <property type="evidence" value="ECO:0007669"/>
    <property type="project" value="UniProtKB-SubCell"/>
</dbReference>
<organism evidence="9 10">
    <name type="scientific">Actinoplanes octamycinicus</name>
    <dbReference type="NCBI Taxonomy" id="135948"/>
    <lineage>
        <taxon>Bacteria</taxon>
        <taxon>Bacillati</taxon>
        <taxon>Actinomycetota</taxon>
        <taxon>Actinomycetes</taxon>
        <taxon>Micromonosporales</taxon>
        <taxon>Micromonosporaceae</taxon>
        <taxon>Actinoplanes</taxon>
    </lineage>
</organism>
<feature type="transmembrane region" description="Helical" evidence="7">
    <location>
        <begin position="12"/>
        <end position="38"/>
    </location>
</feature>
<evidence type="ECO:0000313" key="10">
    <source>
        <dbReference type="Proteomes" id="UP000546162"/>
    </source>
</evidence>
<dbReference type="InterPro" id="IPR011701">
    <property type="entry name" value="MFS"/>
</dbReference>
<keyword evidence="6 7" id="KW-0472">Membrane</keyword>
<keyword evidence="4 7" id="KW-0812">Transmembrane</keyword>
<gene>
    <name evidence="9" type="ORF">BJY16_001901</name>
</gene>
<feature type="transmembrane region" description="Helical" evidence="7">
    <location>
        <begin position="136"/>
        <end position="160"/>
    </location>
</feature>
<feature type="transmembrane region" description="Helical" evidence="7">
    <location>
        <begin position="242"/>
        <end position="265"/>
    </location>
</feature>
<name>A0A7W7GUH5_9ACTN</name>
<dbReference type="Proteomes" id="UP000546162">
    <property type="component" value="Unassembled WGS sequence"/>
</dbReference>
<dbReference type="EMBL" id="JACHNB010000001">
    <property type="protein sequence ID" value="MBB4738442.1"/>
    <property type="molecule type" value="Genomic_DNA"/>
</dbReference>
<dbReference type="RefSeq" id="WP_185038784.1">
    <property type="nucleotide sequence ID" value="NZ_BAABFG010000005.1"/>
</dbReference>
<evidence type="ECO:0000256" key="1">
    <source>
        <dbReference type="ARBA" id="ARBA00004651"/>
    </source>
</evidence>
<dbReference type="PROSITE" id="PS50850">
    <property type="entry name" value="MFS"/>
    <property type="match status" value="2"/>
</dbReference>
<dbReference type="Pfam" id="PF07690">
    <property type="entry name" value="MFS_1"/>
    <property type="match status" value="2"/>
</dbReference>
<evidence type="ECO:0000259" key="8">
    <source>
        <dbReference type="PROSITE" id="PS50850"/>
    </source>
</evidence>
<comment type="subcellular location">
    <subcellularLocation>
        <location evidence="1">Cell membrane</location>
        <topology evidence="1">Multi-pass membrane protein</topology>
    </subcellularLocation>
</comment>
<keyword evidence="3" id="KW-1003">Cell membrane</keyword>
<comment type="caution">
    <text evidence="9">The sequence shown here is derived from an EMBL/GenBank/DDBJ whole genome shotgun (WGS) entry which is preliminary data.</text>
</comment>
<feature type="transmembrane region" description="Helical" evidence="7">
    <location>
        <begin position="211"/>
        <end position="236"/>
    </location>
</feature>
<keyword evidence="2" id="KW-0813">Transport</keyword>
<feature type="transmembrane region" description="Helical" evidence="7">
    <location>
        <begin position="366"/>
        <end position="385"/>
    </location>
</feature>
<feature type="domain" description="Major facilitator superfamily (MFS) profile" evidence="8">
    <location>
        <begin position="1"/>
        <end position="189"/>
    </location>
</feature>
<keyword evidence="5 7" id="KW-1133">Transmembrane helix</keyword>
<feature type="transmembrane region" description="Helical" evidence="7">
    <location>
        <begin position="277"/>
        <end position="298"/>
    </location>
</feature>